<feature type="transmembrane region" description="Helical" evidence="1">
    <location>
        <begin position="50"/>
        <end position="74"/>
    </location>
</feature>
<dbReference type="AlphaFoldDB" id="A0A9D4KYA1"/>
<dbReference type="Pfam" id="PF15018">
    <property type="entry name" value="InaF-motif"/>
    <property type="match status" value="1"/>
</dbReference>
<evidence type="ECO:0000256" key="1">
    <source>
        <dbReference type="SAM" id="Phobius"/>
    </source>
</evidence>
<keyword evidence="1" id="KW-1133">Transmembrane helix</keyword>
<dbReference type="Proteomes" id="UP000828390">
    <property type="component" value="Unassembled WGS sequence"/>
</dbReference>
<sequence length="89" mass="10534">MTSRLFVLRDMADDIVTRSHEFLARPNSRPLQSMNRLNVEYKFTSRRARLVSVTLYFLSVTIAAVVLGCFYMFYWRPGTDRLYGRTNHH</sequence>
<organism evidence="2 3">
    <name type="scientific">Dreissena polymorpha</name>
    <name type="common">Zebra mussel</name>
    <name type="synonym">Mytilus polymorpha</name>
    <dbReference type="NCBI Taxonomy" id="45954"/>
    <lineage>
        <taxon>Eukaryota</taxon>
        <taxon>Metazoa</taxon>
        <taxon>Spiralia</taxon>
        <taxon>Lophotrochozoa</taxon>
        <taxon>Mollusca</taxon>
        <taxon>Bivalvia</taxon>
        <taxon>Autobranchia</taxon>
        <taxon>Heteroconchia</taxon>
        <taxon>Euheterodonta</taxon>
        <taxon>Imparidentia</taxon>
        <taxon>Neoheterodontei</taxon>
        <taxon>Myida</taxon>
        <taxon>Dreissenoidea</taxon>
        <taxon>Dreissenidae</taxon>
        <taxon>Dreissena</taxon>
    </lineage>
</organism>
<keyword evidence="3" id="KW-1185">Reference proteome</keyword>
<keyword evidence="1" id="KW-0812">Transmembrane</keyword>
<comment type="caution">
    <text evidence="2">The sequence shown here is derived from an EMBL/GenBank/DDBJ whole genome shotgun (WGS) entry which is preliminary data.</text>
</comment>
<gene>
    <name evidence="2" type="ORF">DPMN_090554</name>
</gene>
<dbReference type="EMBL" id="JAIWYP010000003">
    <property type="protein sequence ID" value="KAH3848196.1"/>
    <property type="molecule type" value="Genomic_DNA"/>
</dbReference>
<reference evidence="2" key="1">
    <citation type="journal article" date="2019" name="bioRxiv">
        <title>The Genome of the Zebra Mussel, Dreissena polymorpha: A Resource for Invasive Species Research.</title>
        <authorList>
            <person name="McCartney M.A."/>
            <person name="Auch B."/>
            <person name="Kono T."/>
            <person name="Mallez S."/>
            <person name="Zhang Y."/>
            <person name="Obille A."/>
            <person name="Becker A."/>
            <person name="Abrahante J.E."/>
            <person name="Garbe J."/>
            <person name="Badalamenti J.P."/>
            <person name="Herman A."/>
            <person name="Mangelson H."/>
            <person name="Liachko I."/>
            <person name="Sullivan S."/>
            <person name="Sone E.D."/>
            <person name="Koren S."/>
            <person name="Silverstein K.A.T."/>
            <person name="Beckman K.B."/>
            <person name="Gohl D.M."/>
        </authorList>
    </citation>
    <scope>NUCLEOTIDE SEQUENCE</scope>
    <source>
        <strain evidence="2">Duluth1</strain>
        <tissue evidence="2">Whole animal</tissue>
    </source>
</reference>
<name>A0A9D4KYA1_DREPO</name>
<evidence type="ECO:0000313" key="2">
    <source>
        <dbReference type="EMBL" id="KAH3848196.1"/>
    </source>
</evidence>
<dbReference type="InterPro" id="IPR029162">
    <property type="entry name" value="InaF-motif"/>
</dbReference>
<evidence type="ECO:0000313" key="3">
    <source>
        <dbReference type="Proteomes" id="UP000828390"/>
    </source>
</evidence>
<proteinExistence type="predicted"/>
<protein>
    <submittedName>
        <fullName evidence="2">Uncharacterized protein</fullName>
    </submittedName>
</protein>
<reference evidence="2" key="2">
    <citation type="submission" date="2020-11" db="EMBL/GenBank/DDBJ databases">
        <authorList>
            <person name="McCartney M.A."/>
            <person name="Auch B."/>
            <person name="Kono T."/>
            <person name="Mallez S."/>
            <person name="Becker A."/>
            <person name="Gohl D.M."/>
            <person name="Silverstein K.A.T."/>
            <person name="Koren S."/>
            <person name="Bechman K.B."/>
            <person name="Herman A."/>
            <person name="Abrahante J.E."/>
            <person name="Garbe J."/>
        </authorList>
    </citation>
    <scope>NUCLEOTIDE SEQUENCE</scope>
    <source>
        <strain evidence="2">Duluth1</strain>
        <tissue evidence="2">Whole animal</tissue>
    </source>
</reference>
<accession>A0A9D4KYA1</accession>
<keyword evidence="1" id="KW-0472">Membrane</keyword>